<gene>
    <name evidence="10" type="ORF">P167DRAFT_533450</name>
</gene>
<dbReference type="Proteomes" id="UP000277580">
    <property type="component" value="Unassembled WGS sequence"/>
</dbReference>
<dbReference type="AlphaFoldDB" id="A0A3N4L0L2"/>
<keyword evidence="7" id="KW-0496">Mitochondrion</keyword>
<feature type="region of interest" description="Disordered" evidence="9">
    <location>
        <begin position="1"/>
        <end position="38"/>
    </location>
</feature>
<dbReference type="OrthoDB" id="14603at2759"/>
<keyword evidence="11" id="KW-1185">Reference proteome</keyword>
<dbReference type="EMBL" id="ML119114">
    <property type="protein sequence ID" value="RPB15258.1"/>
    <property type="molecule type" value="Genomic_DNA"/>
</dbReference>
<keyword evidence="5" id="KW-0999">Mitochondrion inner membrane</keyword>
<protein>
    <recommendedName>
        <fullName evidence="3">Cytochrome c oxidase assembly protein COX20, mitochondrial</fullName>
    </recommendedName>
</protein>
<accession>A0A3N4L0L2</accession>
<feature type="non-terminal residue" evidence="10">
    <location>
        <position position="150"/>
    </location>
</feature>
<dbReference type="PIRSF" id="PIRSF007871">
    <property type="entry name" value="Cox20"/>
    <property type="match status" value="1"/>
</dbReference>
<dbReference type="GO" id="GO:0005743">
    <property type="term" value="C:mitochondrial inner membrane"/>
    <property type="evidence" value="ECO:0007669"/>
    <property type="project" value="UniProtKB-SubCell"/>
</dbReference>
<dbReference type="InParanoid" id="A0A3N4L0L2"/>
<evidence type="ECO:0000256" key="7">
    <source>
        <dbReference type="ARBA" id="ARBA00023128"/>
    </source>
</evidence>
<keyword evidence="4" id="KW-0812">Transmembrane</keyword>
<evidence type="ECO:0000313" key="11">
    <source>
        <dbReference type="Proteomes" id="UP000277580"/>
    </source>
</evidence>
<sequence length="150" mass="16617">MAEDAREVAETSREAVTTLPKKPYTPPAPPSGANEYARPAQATLTDAVKSISMEDFKNVHMQPCVRNSLLYGIGTGFAFGGLRLVLGASVPRAANWAAGTFAGASLMTYEFCQFRRHREKAGMQRAIEIIDRRKAEREKQMAEKKEKLRV</sequence>
<comment type="subcellular location">
    <subcellularLocation>
        <location evidence="1">Mitochondrion inner membrane</location>
    </subcellularLocation>
</comment>
<dbReference type="PANTHER" id="PTHR31586">
    <property type="entry name" value="CYTOCHROME C OXIDASE PROTEIN 20"/>
    <property type="match status" value="1"/>
</dbReference>
<reference evidence="10 11" key="1">
    <citation type="journal article" date="2018" name="Nat. Ecol. Evol.">
        <title>Pezizomycetes genomes reveal the molecular basis of ectomycorrhizal truffle lifestyle.</title>
        <authorList>
            <person name="Murat C."/>
            <person name="Payen T."/>
            <person name="Noel B."/>
            <person name="Kuo A."/>
            <person name="Morin E."/>
            <person name="Chen J."/>
            <person name="Kohler A."/>
            <person name="Krizsan K."/>
            <person name="Balestrini R."/>
            <person name="Da Silva C."/>
            <person name="Montanini B."/>
            <person name="Hainaut M."/>
            <person name="Levati E."/>
            <person name="Barry K.W."/>
            <person name="Belfiori B."/>
            <person name="Cichocki N."/>
            <person name="Clum A."/>
            <person name="Dockter R.B."/>
            <person name="Fauchery L."/>
            <person name="Guy J."/>
            <person name="Iotti M."/>
            <person name="Le Tacon F."/>
            <person name="Lindquist E.A."/>
            <person name="Lipzen A."/>
            <person name="Malagnac F."/>
            <person name="Mello A."/>
            <person name="Molinier V."/>
            <person name="Miyauchi S."/>
            <person name="Poulain J."/>
            <person name="Riccioni C."/>
            <person name="Rubini A."/>
            <person name="Sitrit Y."/>
            <person name="Splivallo R."/>
            <person name="Traeger S."/>
            <person name="Wang M."/>
            <person name="Zifcakova L."/>
            <person name="Wipf D."/>
            <person name="Zambonelli A."/>
            <person name="Paolocci F."/>
            <person name="Nowrousian M."/>
            <person name="Ottonello S."/>
            <person name="Baldrian P."/>
            <person name="Spatafora J.W."/>
            <person name="Henrissat B."/>
            <person name="Nagy L.G."/>
            <person name="Aury J.M."/>
            <person name="Wincker P."/>
            <person name="Grigoriev I.V."/>
            <person name="Bonfante P."/>
            <person name="Martin F.M."/>
        </authorList>
    </citation>
    <scope>NUCLEOTIDE SEQUENCE [LARGE SCALE GENOMIC DNA]</scope>
    <source>
        <strain evidence="10 11">CCBAS932</strain>
    </source>
</reference>
<dbReference type="InterPro" id="IPR022533">
    <property type="entry name" value="Cox20"/>
</dbReference>
<feature type="compositionally biased region" description="Basic and acidic residues" evidence="9">
    <location>
        <begin position="1"/>
        <end position="13"/>
    </location>
</feature>
<keyword evidence="8" id="KW-0472">Membrane</keyword>
<evidence type="ECO:0000256" key="9">
    <source>
        <dbReference type="SAM" id="MobiDB-lite"/>
    </source>
</evidence>
<evidence type="ECO:0000256" key="5">
    <source>
        <dbReference type="ARBA" id="ARBA00022792"/>
    </source>
</evidence>
<dbReference type="Pfam" id="PF12597">
    <property type="entry name" value="Cox20"/>
    <property type="match status" value="1"/>
</dbReference>
<name>A0A3N4L0L2_9PEZI</name>
<evidence type="ECO:0000256" key="8">
    <source>
        <dbReference type="ARBA" id="ARBA00023136"/>
    </source>
</evidence>
<evidence type="ECO:0000256" key="2">
    <source>
        <dbReference type="ARBA" id="ARBA00009575"/>
    </source>
</evidence>
<evidence type="ECO:0000256" key="1">
    <source>
        <dbReference type="ARBA" id="ARBA00004273"/>
    </source>
</evidence>
<evidence type="ECO:0000256" key="3">
    <source>
        <dbReference type="ARBA" id="ARBA00017689"/>
    </source>
</evidence>
<evidence type="ECO:0000256" key="6">
    <source>
        <dbReference type="ARBA" id="ARBA00022989"/>
    </source>
</evidence>
<dbReference type="GO" id="GO:0033617">
    <property type="term" value="P:mitochondrial respiratory chain complex IV assembly"/>
    <property type="evidence" value="ECO:0007669"/>
    <property type="project" value="InterPro"/>
</dbReference>
<evidence type="ECO:0000313" key="10">
    <source>
        <dbReference type="EMBL" id="RPB15258.1"/>
    </source>
</evidence>
<comment type="similarity">
    <text evidence="2">Belongs to the COX20 family.</text>
</comment>
<proteinExistence type="inferred from homology"/>
<organism evidence="10 11">
    <name type="scientific">Morchella conica CCBAS932</name>
    <dbReference type="NCBI Taxonomy" id="1392247"/>
    <lineage>
        <taxon>Eukaryota</taxon>
        <taxon>Fungi</taxon>
        <taxon>Dikarya</taxon>
        <taxon>Ascomycota</taxon>
        <taxon>Pezizomycotina</taxon>
        <taxon>Pezizomycetes</taxon>
        <taxon>Pezizales</taxon>
        <taxon>Morchellaceae</taxon>
        <taxon>Morchella</taxon>
    </lineage>
</organism>
<dbReference type="PANTHER" id="PTHR31586:SF1">
    <property type="entry name" value="CYTOCHROME C OXIDASE ASSEMBLY PROTEIN COX20, MITOCHONDRIAL"/>
    <property type="match status" value="1"/>
</dbReference>
<evidence type="ECO:0000256" key="4">
    <source>
        <dbReference type="ARBA" id="ARBA00022692"/>
    </source>
</evidence>
<keyword evidence="6" id="KW-1133">Transmembrane helix</keyword>